<dbReference type="RefSeq" id="WP_264555378.1">
    <property type="nucleotide sequence ID" value="NZ_CP109979.1"/>
</dbReference>
<gene>
    <name evidence="2" type="ORF">ACFQL7_00875</name>
</gene>
<dbReference type="AlphaFoldDB" id="A0ABD5YGR3"/>
<proteinExistence type="predicted"/>
<keyword evidence="3" id="KW-1185">Reference proteome</keyword>
<accession>A0ABD5YGR3</accession>
<evidence type="ECO:0000256" key="1">
    <source>
        <dbReference type="SAM" id="MobiDB-lite"/>
    </source>
</evidence>
<feature type="region of interest" description="Disordered" evidence="1">
    <location>
        <begin position="317"/>
        <end position="343"/>
    </location>
</feature>
<evidence type="ECO:0000313" key="3">
    <source>
        <dbReference type="Proteomes" id="UP001596417"/>
    </source>
</evidence>
<dbReference type="GeneID" id="76198090"/>
<sequence length="343" mass="38151">MREFAFEMALCATLESENRIGDGGSENGNSGTIVSRQLGASTSGRRVLDVLTVTPGPAFDTRTQITAQSIPDAAIAADVGVGRARFWKDCFDCHPDRARAAVNRALEIGFFESERRNGRTYIRQTARYPDWFGSLRAIENKPDLDRPGDLQSQLRTDVSLAVCDEVILATASYVTGAHLNRIPEQVGVWRFDPETGTREVIREPERLSSGPGIEILEEQPDRTKITVVSHKEKRRLRRRLAERAYGKGWRVEFPACPHVENTDIAGVDGIPYCARKERIVRPADACDCPSGHDADGHSAVDLDAIRETHSPWVRSPTTITTKQTEIGRFSEPYTSSRSEKSLR</sequence>
<organism evidence="2 3">
    <name type="scientific">Halocatena marina</name>
    <dbReference type="NCBI Taxonomy" id="2934937"/>
    <lineage>
        <taxon>Archaea</taxon>
        <taxon>Methanobacteriati</taxon>
        <taxon>Methanobacteriota</taxon>
        <taxon>Stenosarchaea group</taxon>
        <taxon>Halobacteria</taxon>
        <taxon>Halobacteriales</taxon>
        <taxon>Natronomonadaceae</taxon>
        <taxon>Halocatena</taxon>
    </lineage>
</organism>
<evidence type="ECO:0000313" key="2">
    <source>
        <dbReference type="EMBL" id="MFC7188549.1"/>
    </source>
</evidence>
<dbReference type="InterPro" id="IPR043901">
    <property type="entry name" value="DUF5787"/>
</dbReference>
<dbReference type="Pfam" id="PF19100">
    <property type="entry name" value="DUF5787"/>
    <property type="match status" value="1"/>
</dbReference>
<comment type="caution">
    <text evidence="2">The sequence shown here is derived from an EMBL/GenBank/DDBJ whole genome shotgun (WGS) entry which is preliminary data.</text>
</comment>
<protein>
    <submittedName>
        <fullName evidence="2">DUF5787 family protein</fullName>
    </submittedName>
</protein>
<reference evidence="2 3" key="1">
    <citation type="journal article" date="2019" name="Int. J. Syst. Evol. Microbiol.">
        <title>The Global Catalogue of Microorganisms (GCM) 10K type strain sequencing project: providing services to taxonomists for standard genome sequencing and annotation.</title>
        <authorList>
            <consortium name="The Broad Institute Genomics Platform"/>
            <consortium name="The Broad Institute Genome Sequencing Center for Infectious Disease"/>
            <person name="Wu L."/>
            <person name="Ma J."/>
        </authorList>
    </citation>
    <scope>NUCLEOTIDE SEQUENCE [LARGE SCALE GENOMIC DNA]</scope>
    <source>
        <strain evidence="2 3">RDMS1</strain>
    </source>
</reference>
<dbReference type="EMBL" id="JBHTAX010000001">
    <property type="protein sequence ID" value="MFC7188549.1"/>
    <property type="molecule type" value="Genomic_DNA"/>
</dbReference>
<dbReference type="Proteomes" id="UP001596417">
    <property type="component" value="Unassembled WGS sequence"/>
</dbReference>
<name>A0ABD5YGR3_9EURY</name>